<dbReference type="PANTHER" id="PTHR21377">
    <property type="entry name" value="PROTEIN FAM210B, MITOCHONDRIAL"/>
    <property type="match status" value="1"/>
</dbReference>
<proteinExistence type="predicted"/>
<dbReference type="InterPro" id="IPR009688">
    <property type="entry name" value="FAM210A/B-like_dom"/>
</dbReference>
<evidence type="ECO:0000256" key="1">
    <source>
        <dbReference type="SAM" id="Phobius"/>
    </source>
</evidence>
<keyword evidence="1" id="KW-1133">Transmembrane helix</keyword>
<evidence type="ECO:0000313" key="4">
    <source>
        <dbReference type="Proteomes" id="UP000253551"/>
    </source>
</evidence>
<evidence type="ECO:0000259" key="2">
    <source>
        <dbReference type="Pfam" id="PF06916"/>
    </source>
</evidence>
<dbReference type="InterPro" id="IPR045866">
    <property type="entry name" value="FAM210A/B-like"/>
</dbReference>
<reference evidence="3 4" key="1">
    <citation type="journal article" date="2018" name="G3 (Bethesda)">
        <title>Phylogenetic and Phylogenomic Definition of Rhizopus Species.</title>
        <authorList>
            <person name="Gryganskyi A.P."/>
            <person name="Golan J."/>
            <person name="Dolatabadi S."/>
            <person name="Mondo S."/>
            <person name="Robb S."/>
            <person name="Idnurm A."/>
            <person name="Muszewska A."/>
            <person name="Steczkiewicz K."/>
            <person name="Masonjones S."/>
            <person name="Liao H.L."/>
            <person name="Gajdeczka M.T."/>
            <person name="Anike F."/>
            <person name="Vuek A."/>
            <person name="Anishchenko I.M."/>
            <person name="Voigt K."/>
            <person name="de Hoog G.S."/>
            <person name="Smith M.E."/>
            <person name="Heitman J."/>
            <person name="Vilgalys R."/>
            <person name="Stajich J.E."/>
        </authorList>
    </citation>
    <scope>NUCLEOTIDE SEQUENCE [LARGE SCALE GENOMIC DNA]</scope>
    <source>
        <strain evidence="3 4">LSU 92-RS-03</strain>
    </source>
</reference>
<dbReference type="OrthoDB" id="426386at2759"/>
<keyword evidence="1" id="KW-0472">Membrane</keyword>
<organism evidence="3 4">
    <name type="scientific">Rhizopus stolonifer</name>
    <name type="common">Rhizopus nigricans</name>
    <dbReference type="NCBI Taxonomy" id="4846"/>
    <lineage>
        <taxon>Eukaryota</taxon>
        <taxon>Fungi</taxon>
        <taxon>Fungi incertae sedis</taxon>
        <taxon>Mucoromycota</taxon>
        <taxon>Mucoromycotina</taxon>
        <taxon>Mucoromycetes</taxon>
        <taxon>Mucorales</taxon>
        <taxon>Mucorineae</taxon>
        <taxon>Rhizopodaceae</taxon>
        <taxon>Rhizopus</taxon>
    </lineage>
</organism>
<protein>
    <recommendedName>
        <fullName evidence="2">DUF1279 domain-containing protein</fullName>
    </recommendedName>
</protein>
<evidence type="ECO:0000313" key="3">
    <source>
        <dbReference type="EMBL" id="RCH80196.1"/>
    </source>
</evidence>
<dbReference type="PANTHER" id="PTHR21377:SF0">
    <property type="entry name" value="PROTEIN FAM210B, MITOCHONDRIAL"/>
    <property type="match status" value="1"/>
</dbReference>
<dbReference type="GO" id="GO:0005739">
    <property type="term" value="C:mitochondrion"/>
    <property type="evidence" value="ECO:0007669"/>
    <property type="project" value="TreeGrafter"/>
</dbReference>
<dbReference type="Proteomes" id="UP000253551">
    <property type="component" value="Unassembled WGS sequence"/>
</dbReference>
<dbReference type="Pfam" id="PF06916">
    <property type="entry name" value="FAM210A-B_dom"/>
    <property type="match status" value="1"/>
</dbReference>
<keyword evidence="4" id="KW-1185">Reference proteome</keyword>
<name>A0A367IRC9_RHIST</name>
<dbReference type="EMBL" id="PJQM01006129">
    <property type="protein sequence ID" value="RCH80196.1"/>
    <property type="molecule type" value="Genomic_DNA"/>
</dbReference>
<feature type="transmembrane region" description="Helical" evidence="1">
    <location>
        <begin position="95"/>
        <end position="118"/>
    </location>
</feature>
<accession>A0A367IRC9</accession>
<dbReference type="AlphaFoldDB" id="A0A367IRC9"/>
<feature type="domain" description="DUF1279" evidence="2">
    <location>
        <begin position="87"/>
        <end position="206"/>
    </location>
</feature>
<comment type="caution">
    <text evidence="3">The sequence shown here is derived from an EMBL/GenBank/DDBJ whole genome shotgun (WGS) entry which is preliminary data.</text>
</comment>
<sequence length="234" mass="25667">MSLRAIVLKSSMPFTKRTTFAFRSLPRLPLTPSAQHFTRPLRAHRFYTSSSKAGKQQQQTLKINSLASSPKIIEAAKTTNTEPKTSKLKELTKKYGVVGVLVYLGVGCVDLGITFGVIQLAGLDKVKALEQGALDMVYNTGEKFGLKRKPVTAQVNEPSDLSEINGDMVKVEDDTPSLASVFILAYGIHKTLLLPVRLTITAAITPAIVRKLHQMGWARYFPRLLGATSTPKKL</sequence>
<keyword evidence="1" id="KW-0812">Transmembrane</keyword>
<gene>
    <name evidence="3" type="ORF">CU098_005079</name>
</gene>